<dbReference type="InterPro" id="IPR015422">
    <property type="entry name" value="PyrdxlP-dep_Trfase_small"/>
</dbReference>
<comment type="caution">
    <text evidence="4">The sequence shown here is derived from an EMBL/GenBank/DDBJ whole genome shotgun (WGS) entry which is preliminary data.</text>
</comment>
<reference evidence="4 5" key="1">
    <citation type="journal article" date="2024" name="IMA Fungus">
        <title>Apiospora arundinis, a panoply of carbohydrate-active enzymes and secondary metabolites.</title>
        <authorList>
            <person name="Sorensen T."/>
            <person name="Petersen C."/>
            <person name="Muurmann A.T."/>
            <person name="Christiansen J.V."/>
            <person name="Brundto M.L."/>
            <person name="Overgaard C.K."/>
            <person name="Boysen A.T."/>
            <person name="Wollenberg R.D."/>
            <person name="Larsen T.O."/>
            <person name="Sorensen J.L."/>
            <person name="Nielsen K.L."/>
            <person name="Sondergaard T.E."/>
        </authorList>
    </citation>
    <scope>NUCLEOTIDE SEQUENCE [LARGE SCALE GENOMIC DNA]</scope>
    <source>
        <strain evidence="4 5">AAU 773</strain>
    </source>
</reference>
<evidence type="ECO:0000256" key="1">
    <source>
        <dbReference type="ARBA" id="ARBA00022898"/>
    </source>
</evidence>
<evidence type="ECO:0000313" key="4">
    <source>
        <dbReference type="EMBL" id="KAK8859874.1"/>
    </source>
</evidence>
<dbReference type="PANTHER" id="PTHR43092">
    <property type="entry name" value="L-CYSTEINE DESULFHYDRASE"/>
    <property type="match status" value="1"/>
</dbReference>
<feature type="region of interest" description="Disordered" evidence="2">
    <location>
        <begin position="460"/>
        <end position="494"/>
    </location>
</feature>
<evidence type="ECO:0000259" key="3">
    <source>
        <dbReference type="Pfam" id="PF00266"/>
    </source>
</evidence>
<accession>A0ABR2IA50</accession>
<dbReference type="Proteomes" id="UP001390339">
    <property type="component" value="Unassembled WGS sequence"/>
</dbReference>
<dbReference type="Gene3D" id="3.90.1150.10">
    <property type="entry name" value="Aspartate Aminotransferase, domain 1"/>
    <property type="match status" value="1"/>
</dbReference>
<keyword evidence="4" id="KW-0032">Aminotransferase</keyword>
<dbReference type="EMBL" id="JAPCWZ010000006">
    <property type="protein sequence ID" value="KAK8859874.1"/>
    <property type="molecule type" value="Genomic_DNA"/>
</dbReference>
<evidence type="ECO:0000313" key="5">
    <source>
        <dbReference type="Proteomes" id="UP001390339"/>
    </source>
</evidence>
<keyword evidence="1" id="KW-0663">Pyridoxal phosphate</keyword>
<gene>
    <name evidence="4" type="ORF">PGQ11_010608</name>
</gene>
<evidence type="ECO:0000256" key="2">
    <source>
        <dbReference type="SAM" id="MobiDB-lite"/>
    </source>
</evidence>
<keyword evidence="4" id="KW-0808">Transferase</keyword>
<dbReference type="InterPro" id="IPR015421">
    <property type="entry name" value="PyrdxlP-dep_Trfase_major"/>
</dbReference>
<dbReference type="InterPro" id="IPR000192">
    <property type="entry name" value="Aminotrans_V_dom"/>
</dbReference>
<sequence>MGPPQVPFGAPMRHAHFAFAPSYTPLNHGSYGAHPVSVRAAHLALRAEVEAAPDPFIALEFSRRLQRPRELAARMLKCPVDELVFVPNATTGIDTVLKNIVWQPGDVVLCYEVVYGSVANALEYLRETTPVEIRVVHVPLPVADDELVRAMVDTARAINADNATVSPKGNREKRVRLAICDTIISGPGARVPFERLVPALQAEGAMVLVDGAHGIGHIDLDLSVLRPDFFVTNLHKWLFVPRGCAAFVVRKEHQHLIRTTLPTSHGFKPRKPLKHVVNADAGSDFVEMFSFTGTADTTNWLCVEAALKFREEVCGGEETIRAYTHHIAQRGGAIAAEIFGTEIIDLPRSSMRQCNFANIRLPLTMRKDSEQDDANQPSASSSRGHEDNDEPDAIPREHGHLVADWIKARGVEESGIYFQTFPYYGKWLWRLSGMIYVEEADFRRGAEILKALCERAQRGEYLSRKGGAEEEASDSDDVPAHTPGSSRRSSSHEK</sequence>
<dbReference type="Gene3D" id="3.40.640.10">
    <property type="entry name" value="Type I PLP-dependent aspartate aminotransferase-like (Major domain)"/>
    <property type="match status" value="1"/>
</dbReference>
<dbReference type="Pfam" id="PF00266">
    <property type="entry name" value="Aminotran_5"/>
    <property type="match status" value="1"/>
</dbReference>
<organism evidence="4 5">
    <name type="scientific">Apiospora arundinis</name>
    <dbReference type="NCBI Taxonomy" id="335852"/>
    <lineage>
        <taxon>Eukaryota</taxon>
        <taxon>Fungi</taxon>
        <taxon>Dikarya</taxon>
        <taxon>Ascomycota</taxon>
        <taxon>Pezizomycotina</taxon>
        <taxon>Sordariomycetes</taxon>
        <taxon>Xylariomycetidae</taxon>
        <taxon>Amphisphaeriales</taxon>
        <taxon>Apiosporaceae</taxon>
        <taxon>Apiospora</taxon>
    </lineage>
</organism>
<feature type="region of interest" description="Disordered" evidence="2">
    <location>
        <begin position="366"/>
        <end position="395"/>
    </location>
</feature>
<dbReference type="InterPro" id="IPR015424">
    <property type="entry name" value="PyrdxlP-dep_Trfase"/>
</dbReference>
<dbReference type="SUPFAM" id="SSF53383">
    <property type="entry name" value="PLP-dependent transferases"/>
    <property type="match status" value="1"/>
</dbReference>
<protein>
    <submittedName>
        <fullName evidence="4">Aminotransferase family protein</fullName>
    </submittedName>
</protein>
<dbReference type="GO" id="GO:0008483">
    <property type="term" value="F:transaminase activity"/>
    <property type="evidence" value="ECO:0007669"/>
    <property type="project" value="UniProtKB-KW"/>
</dbReference>
<keyword evidence="5" id="KW-1185">Reference proteome</keyword>
<feature type="domain" description="Aminotransferase class V" evidence="3">
    <location>
        <begin position="60"/>
        <end position="359"/>
    </location>
</feature>
<proteinExistence type="predicted"/>
<dbReference type="PANTHER" id="PTHR43092:SF2">
    <property type="entry name" value="HERCYNYLCYSTEINE SULFOXIDE LYASE"/>
    <property type="match status" value="1"/>
</dbReference>
<name>A0ABR2IA50_9PEZI</name>